<feature type="region of interest" description="Disordered" evidence="1">
    <location>
        <begin position="44"/>
        <end position="95"/>
    </location>
</feature>
<evidence type="ECO:0000256" key="1">
    <source>
        <dbReference type="SAM" id="MobiDB-lite"/>
    </source>
</evidence>
<dbReference type="EMBL" id="GG670673">
    <property type="protein sequence ID" value="EER20229.1"/>
    <property type="molecule type" value="Genomic_DNA"/>
</dbReference>
<dbReference type="AlphaFoldDB" id="C5K5L4"/>
<sequence>NVDSGISRTFKGAGGGIADISEASALAAQFVIKHQQQQQEAAAAAAAAKKATSAAETNSASATGTTVGNDSKSRGSVVDNASPSTEAPSSTTVEPAELLDSELSSFVERGSRRKIQIMSDLCHQVIPSAKVPIVVLSWIGPNGNVQIVDVSINNQLPLHNTALLRNYVEMDKRVQILALCVK</sequence>
<dbReference type="InterPro" id="IPR043519">
    <property type="entry name" value="NT_sf"/>
</dbReference>
<organism evidence="3">
    <name type="scientific">Perkinsus marinus (strain ATCC 50983 / TXsc)</name>
    <dbReference type="NCBI Taxonomy" id="423536"/>
    <lineage>
        <taxon>Eukaryota</taxon>
        <taxon>Sar</taxon>
        <taxon>Alveolata</taxon>
        <taxon>Perkinsozoa</taxon>
        <taxon>Perkinsea</taxon>
        <taxon>Perkinsida</taxon>
        <taxon>Perkinsidae</taxon>
        <taxon>Perkinsus</taxon>
    </lineage>
</organism>
<evidence type="ECO:0000313" key="3">
    <source>
        <dbReference type="Proteomes" id="UP000007800"/>
    </source>
</evidence>
<dbReference type="GO" id="GO:0031123">
    <property type="term" value="P:RNA 3'-end processing"/>
    <property type="evidence" value="ECO:0007669"/>
    <property type="project" value="TreeGrafter"/>
</dbReference>
<feature type="compositionally biased region" description="Low complexity" evidence="1">
    <location>
        <begin position="81"/>
        <end position="95"/>
    </location>
</feature>
<dbReference type="GO" id="GO:0016779">
    <property type="term" value="F:nucleotidyltransferase activity"/>
    <property type="evidence" value="ECO:0007669"/>
    <property type="project" value="TreeGrafter"/>
</dbReference>
<dbReference type="GeneID" id="9053762"/>
<evidence type="ECO:0000313" key="2">
    <source>
        <dbReference type="EMBL" id="EER20229.1"/>
    </source>
</evidence>
<dbReference type="PANTHER" id="PTHR12271:SF40">
    <property type="entry name" value="POLY(A) RNA POLYMERASE GLD2"/>
    <property type="match status" value="1"/>
</dbReference>
<dbReference type="PANTHER" id="PTHR12271">
    <property type="entry name" value="POLY A POLYMERASE CID PAP -RELATED"/>
    <property type="match status" value="1"/>
</dbReference>
<keyword evidence="3" id="KW-1185">Reference proteome</keyword>
<gene>
    <name evidence="2" type="ORF">Pmar_PMAR020973</name>
</gene>
<feature type="compositionally biased region" description="Low complexity" evidence="1">
    <location>
        <begin position="44"/>
        <end position="63"/>
    </location>
</feature>
<name>C5K5L4_PERM5</name>
<dbReference type="Proteomes" id="UP000007800">
    <property type="component" value="Unassembled WGS sequence"/>
</dbReference>
<proteinExistence type="predicted"/>
<feature type="non-terminal residue" evidence="2">
    <location>
        <position position="182"/>
    </location>
</feature>
<reference evidence="2 3" key="1">
    <citation type="submission" date="2008-07" db="EMBL/GenBank/DDBJ databases">
        <authorList>
            <person name="El-Sayed N."/>
            <person name="Caler E."/>
            <person name="Inman J."/>
            <person name="Amedeo P."/>
            <person name="Hass B."/>
            <person name="Wortman J."/>
        </authorList>
    </citation>
    <scope>NUCLEOTIDE SEQUENCE [LARGE SCALE GENOMIC DNA]</scope>
    <source>
        <strain evidence="3">ATCC 50983 / TXsc</strain>
    </source>
</reference>
<dbReference type="InParanoid" id="C5K5L4"/>
<dbReference type="RefSeq" id="XP_002788433.1">
    <property type="nucleotide sequence ID" value="XM_002788387.1"/>
</dbReference>
<protein>
    <submittedName>
        <fullName evidence="2">Uncharacterized protein</fullName>
    </submittedName>
</protein>
<dbReference type="SUPFAM" id="SSF81301">
    <property type="entry name" value="Nucleotidyltransferase"/>
    <property type="match status" value="1"/>
</dbReference>
<dbReference type="Gene3D" id="3.30.460.10">
    <property type="entry name" value="Beta Polymerase, domain 2"/>
    <property type="match status" value="1"/>
</dbReference>
<accession>C5K5L4</accession>
<feature type="non-terminal residue" evidence="2">
    <location>
        <position position="1"/>
    </location>
</feature>